<feature type="transmembrane region" description="Helical" evidence="1">
    <location>
        <begin position="169"/>
        <end position="187"/>
    </location>
</feature>
<dbReference type="OrthoDB" id="5875403at2759"/>
<dbReference type="InParanoid" id="E3M922"/>
<keyword evidence="1" id="KW-0812">Transmembrane</keyword>
<dbReference type="HOGENOM" id="CLU_056063_2_1_1"/>
<dbReference type="InterPro" id="IPR018817">
    <property type="entry name" value="7TM_GPCR_serpentine_rcpt_Srz"/>
</dbReference>
<dbReference type="AlphaFoldDB" id="E3M922"/>
<evidence type="ECO:0008006" key="4">
    <source>
        <dbReference type="Google" id="ProtNLM"/>
    </source>
</evidence>
<protein>
    <recommendedName>
        <fullName evidence="4">Serpentine Receptor, class Z</fullName>
    </recommendedName>
</protein>
<dbReference type="PANTHER" id="PTHR31720">
    <property type="entry name" value="SERPENTINE RECEPTOR, CLASS Z-RELATED"/>
    <property type="match status" value="1"/>
</dbReference>
<dbReference type="OMA" id="CKSIDIF"/>
<dbReference type="GeneID" id="9805132"/>
<feature type="transmembrane region" description="Helical" evidence="1">
    <location>
        <begin position="96"/>
        <end position="125"/>
    </location>
</feature>
<organism evidence="3">
    <name type="scientific">Caenorhabditis remanei</name>
    <name type="common">Caenorhabditis vulgaris</name>
    <dbReference type="NCBI Taxonomy" id="31234"/>
    <lineage>
        <taxon>Eukaryota</taxon>
        <taxon>Metazoa</taxon>
        <taxon>Ecdysozoa</taxon>
        <taxon>Nematoda</taxon>
        <taxon>Chromadorea</taxon>
        <taxon>Rhabditida</taxon>
        <taxon>Rhabditina</taxon>
        <taxon>Rhabditomorpha</taxon>
        <taxon>Rhabditoidea</taxon>
        <taxon>Rhabditidae</taxon>
        <taxon>Peloderinae</taxon>
        <taxon>Caenorhabditis</taxon>
    </lineage>
</organism>
<feature type="transmembrane region" description="Helical" evidence="1">
    <location>
        <begin position="238"/>
        <end position="264"/>
    </location>
</feature>
<dbReference type="Proteomes" id="UP000008281">
    <property type="component" value="Unassembled WGS sequence"/>
</dbReference>
<dbReference type="PANTHER" id="PTHR31720:SF12">
    <property type="entry name" value="SERPENTINE RECEPTOR, CLASS T-RELATED"/>
    <property type="match status" value="1"/>
</dbReference>
<gene>
    <name evidence="2" type="ORF">CRE_14605</name>
</gene>
<dbReference type="EMBL" id="DS268430">
    <property type="protein sequence ID" value="EFO96286.1"/>
    <property type="molecule type" value="Genomic_DNA"/>
</dbReference>
<evidence type="ECO:0000313" key="3">
    <source>
        <dbReference type="Proteomes" id="UP000008281"/>
    </source>
</evidence>
<dbReference type="CTD" id="9805132"/>
<feature type="transmembrane region" description="Helical" evidence="1">
    <location>
        <begin position="37"/>
        <end position="60"/>
    </location>
</feature>
<keyword evidence="3" id="KW-1185">Reference proteome</keyword>
<accession>E3M922</accession>
<reference evidence="2" key="1">
    <citation type="submission" date="2007-07" db="EMBL/GenBank/DDBJ databases">
        <title>PCAP assembly of the Caenorhabditis remanei genome.</title>
        <authorList>
            <consortium name="The Caenorhabditis remanei Sequencing Consortium"/>
            <person name="Wilson R.K."/>
        </authorList>
    </citation>
    <scope>NUCLEOTIDE SEQUENCE [LARGE SCALE GENOMIC DNA]</scope>
    <source>
        <strain evidence="2">PB4641</strain>
    </source>
</reference>
<evidence type="ECO:0000256" key="1">
    <source>
        <dbReference type="SAM" id="Phobius"/>
    </source>
</evidence>
<evidence type="ECO:0000313" key="2">
    <source>
        <dbReference type="EMBL" id="EFO96286.1"/>
    </source>
</evidence>
<proteinExistence type="predicted"/>
<dbReference type="RefSeq" id="XP_003107228.2">
    <property type="nucleotide sequence ID" value="XM_003107180.2"/>
</dbReference>
<dbReference type="KEGG" id="crq:GCK72_007564"/>
<keyword evidence="1" id="KW-1133">Transmembrane helix</keyword>
<feature type="transmembrane region" description="Helical" evidence="1">
    <location>
        <begin position="193"/>
        <end position="217"/>
    </location>
</feature>
<sequence>MASTTSIQYPPNWDPAINGTSYPIWDYFDTGITETSVSTLALISVLGVVYLLNLAIFPFYRHVFNLNQTRDKGTPVFQVLNHSYQIARAMFITQNLAIFIAMLAIFLPAMYHIFQWVAIFLLFYLVAAAEVNHYLLSLLAIQRFILYFNTESEKYLTFSDTTMKRIIKGCYGFVIFHILSEPAVFIKNKYIGFWMYTSVYTTSNLLLIGSAVFYIPIIKNIQKLSHLASAQLHKPQRFVLWQIISIVCVKCIYIPIIVVLGLQYGMFDDANNLIRYTQLIVLCKSIDIFTLPLIIQMTYLGCNRKNLEALLASLNSRSVWRIVLCPCSKPMAPRHFATSHFGTRPFRHQTISAPTISAPAISAPVISAPAPLKNE</sequence>
<keyword evidence="1" id="KW-0472">Membrane</keyword>
<dbReference type="Pfam" id="PF10325">
    <property type="entry name" value="7TM_GPCR_Srz"/>
    <property type="match status" value="1"/>
</dbReference>
<name>E3M922_CAERE</name>
<feature type="transmembrane region" description="Helical" evidence="1">
    <location>
        <begin position="276"/>
        <end position="295"/>
    </location>
</feature>